<feature type="region of interest" description="Disordered" evidence="3">
    <location>
        <begin position="309"/>
        <end position="345"/>
    </location>
</feature>
<dbReference type="EMBL" id="CAJNOI010000502">
    <property type="protein sequence ID" value="CAF1294926.1"/>
    <property type="molecule type" value="Genomic_DNA"/>
</dbReference>
<proteinExistence type="predicted"/>
<dbReference type="GO" id="GO:0071013">
    <property type="term" value="C:catalytic step 2 spliceosome"/>
    <property type="evidence" value="ECO:0007669"/>
    <property type="project" value="TreeGrafter"/>
</dbReference>
<dbReference type="PANTHER" id="PTHR48026:SF14">
    <property type="entry name" value="HETEROGENEOUS NUCLEAR RIBONUCLEOPROTEIN A1"/>
    <property type="match status" value="1"/>
</dbReference>
<dbReference type="AlphaFoldDB" id="A0A816BQB7"/>
<evidence type="ECO:0000256" key="2">
    <source>
        <dbReference type="PROSITE-ProRule" id="PRU00176"/>
    </source>
</evidence>
<dbReference type="PROSITE" id="PS50102">
    <property type="entry name" value="RRM"/>
    <property type="match status" value="1"/>
</dbReference>
<keyword evidence="1 2" id="KW-0694">RNA-binding</keyword>
<evidence type="ECO:0000259" key="4">
    <source>
        <dbReference type="PROSITE" id="PS50102"/>
    </source>
</evidence>
<evidence type="ECO:0000313" key="6">
    <source>
        <dbReference type="EMBL" id="CAF1613124.1"/>
    </source>
</evidence>
<dbReference type="Proteomes" id="UP000663832">
    <property type="component" value="Unassembled WGS sequence"/>
</dbReference>
<name>A0A816BQB7_9BILA</name>
<dbReference type="EMBL" id="CAJNOM010001576">
    <property type="protein sequence ID" value="CAF1613124.1"/>
    <property type="molecule type" value="Genomic_DNA"/>
</dbReference>
<dbReference type="OrthoDB" id="439808at2759"/>
<evidence type="ECO:0000256" key="3">
    <source>
        <dbReference type="SAM" id="MobiDB-lite"/>
    </source>
</evidence>
<dbReference type="Gene3D" id="3.30.70.330">
    <property type="match status" value="2"/>
</dbReference>
<dbReference type="PANTHER" id="PTHR48026">
    <property type="entry name" value="HOMOLOGOUS TO DROSOPHILA SQD (SQUID) PROTEIN"/>
    <property type="match status" value="1"/>
</dbReference>
<feature type="region of interest" description="Disordered" evidence="3">
    <location>
        <begin position="181"/>
        <end position="230"/>
    </location>
</feature>
<feature type="compositionally biased region" description="Low complexity" evidence="3">
    <location>
        <begin position="331"/>
        <end position="345"/>
    </location>
</feature>
<dbReference type="SMART" id="SM00360">
    <property type="entry name" value="RRM"/>
    <property type="match status" value="2"/>
</dbReference>
<dbReference type="GO" id="GO:0000398">
    <property type="term" value="P:mRNA splicing, via spliceosome"/>
    <property type="evidence" value="ECO:0007669"/>
    <property type="project" value="TreeGrafter"/>
</dbReference>
<gene>
    <name evidence="5" type="ORF">BJG266_LOCUS31954</name>
    <name evidence="6" type="ORF">QVE165_LOCUS54374</name>
</gene>
<dbReference type="GO" id="GO:0003730">
    <property type="term" value="F:mRNA 3'-UTR binding"/>
    <property type="evidence" value="ECO:0007669"/>
    <property type="project" value="TreeGrafter"/>
</dbReference>
<dbReference type="InterPro" id="IPR012677">
    <property type="entry name" value="Nucleotide-bd_a/b_plait_sf"/>
</dbReference>
<reference evidence="6" key="1">
    <citation type="submission" date="2021-02" db="EMBL/GenBank/DDBJ databases">
        <authorList>
            <person name="Nowell W R."/>
        </authorList>
    </citation>
    <scope>NUCLEOTIDE SEQUENCE</scope>
</reference>
<organism evidence="6 7">
    <name type="scientific">Adineta steineri</name>
    <dbReference type="NCBI Taxonomy" id="433720"/>
    <lineage>
        <taxon>Eukaryota</taxon>
        <taxon>Metazoa</taxon>
        <taxon>Spiralia</taxon>
        <taxon>Gnathifera</taxon>
        <taxon>Rotifera</taxon>
        <taxon>Eurotatoria</taxon>
        <taxon>Bdelloidea</taxon>
        <taxon>Adinetida</taxon>
        <taxon>Adinetidae</taxon>
        <taxon>Adineta</taxon>
    </lineage>
</organism>
<keyword evidence="7" id="KW-1185">Reference proteome</keyword>
<feature type="compositionally biased region" description="Polar residues" evidence="3">
    <location>
        <begin position="309"/>
        <end position="321"/>
    </location>
</feature>
<evidence type="ECO:0000256" key="1">
    <source>
        <dbReference type="ARBA" id="ARBA00022884"/>
    </source>
</evidence>
<protein>
    <recommendedName>
        <fullName evidence="4">RRM domain-containing protein</fullName>
    </recommendedName>
</protein>
<evidence type="ECO:0000313" key="7">
    <source>
        <dbReference type="Proteomes" id="UP000663832"/>
    </source>
</evidence>
<feature type="compositionally biased region" description="Polar residues" evidence="3">
    <location>
        <begin position="181"/>
        <end position="205"/>
    </location>
</feature>
<dbReference type="Proteomes" id="UP000663877">
    <property type="component" value="Unassembled WGS sequence"/>
</dbReference>
<dbReference type="SUPFAM" id="SSF54928">
    <property type="entry name" value="RNA-binding domain, RBD"/>
    <property type="match status" value="2"/>
</dbReference>
<dbReference type="InterPro" id="IPR035979">
    <property type="entry name" value="RBD_domain_sf"/>
</dbReference>
<comment type="caution">
    <text evidence="6">The sequence shown here is derived from an EMBL/GenBank/DDBJ whole genome shotgun (WGS) entry which is preliminary data.</text>
</comment>
<evidence type="ECO:0000313" key="5">
    <source>
        <dbReference type="EMBL" id="CAF1294926.1"/>
    </source>
</evidence>
<feature type="compositionally biased region" description="Acidic residues" evidence="3">
    <location>
        <begin position="219"/>
        <end position="228"/>
    </location>
</feature>
<accession>A0A816BQB7</accession>
<dbReference type="Pfam" id="PF23085">
    <property type="entry name" value="RRM_PARP14_3"/>
    <property type="match status" value="1"/>
</dbReference>
<sequence>MGDLQVFIGNLCNISTDVLRTYCEQYGSLIELSVNRNKDNDLYHCFAFVTFQLPRNISQFMSHRPHSIDGEEIFVKRTLPRSASTIAERLITTNRLVSRDLSKYNKNLLQNYFQKYGNVKKIDIENDYIDFDDYDDVDRVLLARPHYIRDKEISVTKFFPSEQQDNSENHHICSNHRQRLTTNSGQSFRISRTSSTESMTHSNIETLGRNPSIKREWNSDDDDDDDEQEGRIDCNYSSTQYEHLEEQFYEYKQAKEIEIAALKMDLEHTKHQLIDIMEEKFDLLIKNQELYHKDLLIRLSSNNTSMYTEATEDSFPSTPNHTVKKRKLTRSPSLSSISSEYDSDL</sequence>
<dbReference type="InterPro" id="IPR000504">
    <property type="entry name" value="RRM_dom"/>
</dbReference>
<feature type="domain" description="RRM" evidence="4">
    <location>
        <begin position="4"/>
        <end position="79"/>
    </location>
</feature>